<evidence type="ECO:0008006" key="4">
    <source>
        <dbReference type="Google" id="ProtNLM"/>
    </source>
</evidence>
<protein>
    <recommendedName>
        <fullName evidence="4">Immunity protein 17 of polymorphic toxin system</fullName>
    </recommendedName>
</protein>
<proteinExistence type="predicted"/>
<keyword evidence="1" id="KW-0812">Transmembrane</keyword>
<accession>A0ABP6UJT9</accession>
<dbReference type="RefSeq" id="WP_344927516.1">
    <property type="nucleotide sequence ID" value="NZ_BAABCW010000008.1"/>
</dbReference>
<sequence>MLDTIFEQFNTFIELNPHYGNLIGVVLFGLLLIGYIKNWDWVMEPVGGWMNIAYWENRLGNKTVRWFMGSLCFLGMLSSFSLFLFYEYSI</sequence>
<dbReference type="EMBL" id="BAABCW010000008">
    <property type="protein sequence ID" value="GAA3509677.1"/>
    <property type="molecule type" value="Genomic_DNA"/>
</dbReference>
<evidence type="ECO:0000313" key="2">
    <source>
        <dbReference type="EMBL" id="GAA3509677.1"/>
    </source>
</evidence>
<organism evidence="2 3">
    <name type="scientific">Aquimarina addita</name>
    <dbReference type="NCBI Taxonomy" id="870485"/>
    <lineage>
        <taxon>Bacteria</taxon>
        <taxon>Pseudomonadati</taxon>
        <taxon>Bacteroidota</taxon>
        <taxon>Flavobacteriia</taxon>
        <taxon>Flavobacteriales</taxon>
        <taxon>Flavobacteriaceae</taxon>
        <taxon>Aquimarina</taxon>
    </lineage>
</organism>
<keyword evidence="3" id="KW-1185">Reference proteome</keyword>
<dbReference type="Pfam" id="PF15562">
    <property type="entry name" value="Imm17"/>
    <property type="match status" value="1"/>
</dbReference>
<feature type="transmembrane region" description="Helical" evidence="1">
    <location>
        <begin position="19"/>
        <end position="36"/>
    </location>
</feature>
<dbReference type="InterPro" id="IPR029087">
    <property type="entry name" value="Imm17"/>
</dbReference>
<name>A0ABP6UJT9_9FLAO</name>
<gene>
    <name evidence="2" type="ORF">GCM10022393_23020</name>
</gene>
<feature type="transmembrane region" description="Helical" evidence="1">
    <location>
        <begin position="66"/>
        <end position="86"/>
    </location>
</feature>
<reference evidence="3" key="1">
    <citation type="journal article" date="2019" name="Int. J. Syst. Evol. Microbiol.">
        <title>The Global Catalogue of Microorganisms (GCM) 10K type strain sequencing project: providing services to taxonomists for standard genome sequencing and annotation.</title>
        <authorList>
            <consortium name="The Broad Institute Genomics Platform"/>
            <consortium name="The Broad Institute Genome Sequencing Center for Infectious Disease"/>
            <person name="Wu L."/>
            <person name="Ma J."/>
        </authorList>
    </citation>
    <scope>NUCLEOTIDE SEQUENCE [LARGE SCALE GENOMIC DNA]</scope>
    <source>
        <strain evidence="3">JCM 17106</strain>
    </source>
</reference>
<evidence type="ECO:0000313" key="3">
    <source>
        <dbReference type="Proteomes" id="UP001500459"/>
    </source>
</evidence>
<keyword evidence="1" id="KW-1133">Transmembrane helix</keyword>
<evidence type="ECO:0000256" key="1">
    <source>
        <dbReference type="SAM" id="Phobius"/>
    </source>
</evidence>
<keyword evidence="1" id="KW-0472">Membrane</keyword>
<dbReference type="Proteomes" id="UP001500459">
    <property type="component" value="Unassembled WGS sequence"/>
</dbReference>
<comment type="caution">
    <text evidence="2">The sequence shown here is derived from an EMBL/GenBank/DDBJ whole genome shotgun (WGS) entry which is preliminary data.</text>
</comment>